<sequence length="129" mass="14393">MTLRPRASHPMNDLCANLEITRAIHRVYAAFFCSRPENSSNSPDVSRFCPDPVHLYSLIYRMEVELPHSCDHFRCVPCFVKGLKIPCIDGGVDPGGDDDLRRDGFQLTDVIHLTAGGPVSAAAFPRFIY</sequence>
<reference evidence="1" key="2">
    <citation type="submission" date="2020-11" db="EMBL/GenBank/DDBJ databases">
        <authorList>
            <person name="McCartney M.A."/>
            <person name="Auch B."/>
            <person name="Kono T."/>
            <person name="Mallez S."/>
            <person name="Becker A."/>
            <person name="Gohl D.M."/>
            <person name="Silverstein K.A.T."/>
            <person name="Koren S."/>
            <person name="Bechman K.B."/>
            <person name="Herman A."/>
            <person name="Abrahante J.E."/>
            <person name="Garbe J."/>
        </authorList>
    </citation>
    <scope>NUCLEOTIDE SEQUENCE</scope>
    <source>
        <strain evidence="1">Duluth1</strain>
        <tissue evidence="1">Whole animal</tissue>
    </source>
</reference>
<accession>A0A9D4RJ53</accession>
<gene>
    <name evidence="1" type="ORF">DPMN_033789</name>
</gene>
<dbReference type="AlphaFoldDB" id="A0A9D4RJ53"/>
<dbReference type="Proteomes" id="UP000828390">
    <property type="component" value="Unassembled WGS sequence"/>
</dbReference>
<name>A0A9D4RJ53_DREPO</name>
<protein>
    <submittedName>
        <fullName evidence="1">Uncharacterized protein</fullName>
    </submittedName>
</protein>
<proteinExistence type="predicted"/>
<organism evidence="1 2">
    <name type="scientific">Dreissena polymorpha</name>
    <name type="common">Zebra mussel</name>
    <name type="synonym">Mytilus polymorpha</name>
    <dbReference type="NCBI Taxonomy" id="45954"/>
    <lineage>
        <taxon>Eukaryota</taxon>
        <taxon>Metazoa</taxon>
        <taxon>Spiralia</taxon>
        <taxon>Lophotrochozoa</taxon>
        <taxon>Mollusca</taxon>
        <taxon>Bivalvia</taxon>
        <taxon>Autobranchia</taxon>
        <taxon>Heteroconchia</taxon>
        <taxon>Euheterodonta</taxon>
        <taxon>Imparidentia</taxon>
        <taxon>Neoheterodontei</taxon>
        <taxon>Myida</taxon>
        <taxon>Dreissenoidea</taxon>
        <taxon>Dreissenidae</taxon>
        <taxon>Dreissena</taxon>
    </lineage>
</organism>
<reference evidence="1" key="1">
    <citation type="journal article" date="2019" name="bioRxiv">
        <title>The Genome of the Zebra Mussel, Dreissena polymorpha: A Resource for Invasive Species Research.</title>
        <authorList>
            <person name="McCartney M.A."/>
            <person name="Auch B."/>
            <person name="Kono T."/>
            <person name="Mallez S."/>
            <person name="Zhang Y."/>
            <person name="Obille A."/>
            <person name="Becker A."/>
            <person name="Abrahante J.E."/>
            <person name="Garbe J."/>
            <person name="Badalamenti J.P."/>
            <person name="Herman A."/>
            <person name="Mangelson H."/>
            <person name="Liachko I."/>
            <person name="Sullivan S."/>
            <person name="Sone E.D."/>
            <person name="Koren S."/>
            <person name="Silverstein K.A.T."/>
            <person name="Beckman K.B."/>
            <person name="Gohl D.M."/>
        </authorList>
    </citation>
    <scope>NUCLEOTIDE SEQUENCE</scope>
    <source>
        <strain evidence="1">Duluth1</strain>
        <tissue evidence="1">Whole animal</tissue>
    </source>
</reference>
<dbReference type="EMBL" id="JAIWYP010000002">
    <property type="protein sequence ID" value="KAH3870601.1"/>
    <property type="molecule type" value="Genomic_DNA"/>
</dbReference>
<comment type="caution">
    <text evidence="1">The sequence shown here is derived from an EMBL/GenBank/DDBJ whole genome shotgun (WGS) entry which is preliminary data.</text>
</comment>
<keyword evidence="2" id="KW-1185">Reference proteome</keyword>
<evidence type="ECO:0000313" key="2">
    <source>
        <dbReference type="Proteomes" id="UP000828390"/>
    </source>
</evidence>
<evidence type="ECO:0000313" key="1">
    <source>
        <dbReference type="EMBL" id="KAH3870601.1"/>
    </source>
</evidence>